<keyword evidence="2" id="KW-1185">Reference proteome</keyword>
<accession>A0AC61MZ67</accession>
<protein>
    <submittedName>
        <fullName evidence="1">Uncharacterized protein</fullName>
    </submittedName>
</protein>
<evidence type="ECO:0000313" key="1">
    <source>
        <dbReference type="EMBL" id="QUC68451.1"/>
    </source>
</evidence>
<gene>
    <name evidence="1" type="ORF">JYE49_07110</name>
</gene>
<evidence type="ECO:0000313" key="2">
    <source>
        <dbReference type="Proteomes" id="UP000682782"/>
    </source>
</evidence>
<sequence>MDSSNRNTDPETRRVQLRKLYLSQKQTLDTFLNNGAITKAQYDKSLGDLTKKMGITPEEE</sequence>
<proteinExistence type="predicted"/>
<dbReference type="Proteomes" id="UP000682782">
    <property type="component" value="Chromosome"/>
</dbReference>
<reference evidence="1" key="1">
    <citation type="submission" date="2021-01" db="EMBL/GenBank/DDBJ databases">
        <title>Complete genome sequence of Clostridiales bacterium R-7.</title>
        <authorList>
            <person name="Mahoney-Kurpe S.C."/>
            <person name="Palevich N."/>
            <person name="Koike S."/>
            <person name="Moon C.D."/>
            <person name="Attwood G.T."/>
        </authorList>
    </citation>
    <scope>NUCLEOTIDE SEQUENCE</scope>
    <source>
        <strain evidence="1">R-7</strain>
    </source>
</reference>
<name>A0AC61MZ67_9FIRM</name>
<dbReference type="EMBL" id="CP068393">
    <property type="protein sequence ID" value="QUC68451.1"/>
    <property type="molecule type" value="Genomic_DNA"/>
</dbReference>
<organism evidence="1 2">
    <name type="scientific">Aristaeella hokkaidonensis</name>
    <dbReference type="NCBI Taxonomy" id="3046382"/>
    <lineage>
        <taxon>Bacteria</taxon>
        <taxon>Bacillati</taxon>
        <taxon>Bacillota</taxon>
        <taxon>Clostridia</taxon>
        <taxon>Eubacteriales</taxon>
        <taxon>Aristaeellaceae</taxon>
        <taxon>Aristaeella</taxon>
    </lineage>
</organism>